<proteinExistence type="inferred from homology"/>
<dbReference type="InterPro" id="IPR017850">
    <property type="entry name" value="Alkaline_phosphatase_core_sf"/>
</dbReference>
<gene>
    <name evidence="6" type="ORF">GT409_13005</name>
</gene>
<name>A0A6P1M6V9_9BACT</name>
<dbReference type="InterPro" id="IPR024607">
    <property type="entry name" value="Sulfatase_CS"/>
</dbReference>
<keyword evidence="2" id="KW-0479">Metal-binding</keyword>
<dbReference type="PROSITE" id="PS00523">
    <property type="entry name" value="SULFATASE_1"/>
    <property type="match status" value="1"/>
</dbReference>
<dbReference type="Pfam" id="PF00884">
    <property type="entry name" value="Sulfatase"/>
    <property type="match status" value="1"/>
</dbReference>
<keyword evidence="7" id="KW-1185">Reference proteome</keyword>
<keyword evidence="6" id="KW-0808">Transferase</keyword>
<dbReference type="KEGG" id="taer:GT409_13005"/>
<evidence type="ECO:0000256" key="2">
    <source>
        <dbReference type="ARBA" id="ARBA00022723"/>
    </source>
</evidence>
<dbReference type="InterPro" id="IPR000917">
    <property type="entry name" value="Sulfatase_N"/>
</dbReference>
<dbReference type="GO" id="GO:0046872">
    <property type="term" value="F:metal ion binding"/>
    <property type="evidence" value="ECO:0007669"/>
    <property type="project" value="UniProtKB-KW"/>
</dbReference>
<dbReference type="EMBL" id="CP047593">
    <property type="protein sequence ID" value="QHI70320.1"/>
    <property type="molecule type" value="Genomic_DNA"/>
</dbReference>
<dbReference type="SUPFAM" id="SSF53649">
    <property type="entry name" value="Alkaline phosphatase-like"/>
    <property type="match status" value="1"/>
</dbReference>
<dbReference type="Proteomes" id="UP000464954">
    <property type="component" value="Chromosome"/>
</dbReference>
<evidence type="ECO:0000313" key="7">
    <source>
        <dbReference type="Proteomes" id="UP000464954"/>
    </source>
</evidence>
<evidence type="ECO:0000313" key="6">
    <source>
        <dbReference type="EMBL" id="QHI70320.1"/>
    </source>
</evidence>
<reference evidence="6 7" key="1">
    <citation type="submission" date="2020-01" db="EMBL/GenBank/DDBJ databases">
        <title>Ponticoccus aerotolerans gen. nov., sp. nov., an anaerobic bacterium and proposal of Ponticoccusceae fam. nov., Ponticoccusles ord. nov. and Ponticoccuse classis nov. in the phylum Kiritimatiellaeota.</title>
        <authorList>
            <person name="Zhou L.Y."/>
            <person name="Du Z.J."/>
        </authorList>
    </citation>
    <scope>NUCLEOTIDE SEQUENCE [LARGE SCALE GENOMIC DNA]</scope>
    <source>
        <strain evidence="6 7">S-5007</strain>
    </source>
</reference>
<dbReference type="AlphaFoldDB" id="A0A6P1M6V9"/>
<keyword evidence="4" id="KW-0106">Calcium</keyword>
<evidence type="ECO:0000256" key="1">
    <source>
        <dbReference type="ARBA" id="ARBA00008779"/>
    </source>
</evidence>
<dbReference type="Gene3D" id="3.30.1120.10">
    <property type="match status" value="1"/>
</dbReference>
<protein>
    <submittedName>
        <fullName evidence="6">Sulfatase-like hydrolase/transferase</fullName>
    </submittedName>
</protein>
<dbReference type="PANTHER" id="PTHR42693">
    <property type="entry name" value="ARYLSULFATASE FAMILY MEMBER"/>
    <property type="match status" value="1"/>
</dbReference>
<sequence length="947" mass="103479">MRNGTKEMTALGSLAVSVLFASDLPNVVMIMADDWGWSDIAAYRRFQGLDDPIPTPNLDRLVAGGMMFTDAHSPAALCAPTRFSMMTGSNPYRNGIQWGTWGFTANCAFSNGRKHVTVGEIAQTAGYRTSFFGKMHFGGGSIDYESVMPEFPTTYGFDYTFCSHGGIQDPPYLYFENDRFVKIDPTNPLIPSLPGMNSNLVEWAAGHYTIANGTGVIQVDHAGTGDAYWNSSQNGIINSKKAADFIADHVVNYSDRPFMMYYCAPQVHLPHTPPIDFNPNADGVPHAAGDPDFVPVDGLTGGTEVADMVHELDLQVGRIINRLEDPNGDGDFSDSILTNTLVMFTSDNGGLATDRGLADYDSTGVLRGWKASSYEGGHRVPFVAAWPGHIATNSVSDQLICSSDWVGLMYALTTNSMAADQAMDCVNILPILLGEQPENEPVHDFLILQGHSVSKSENSFIMRQGDYVLLMDDNRDPVELYNLATDFSQETNLIAEASEQTRVADMEALFKQYDQQNDPRSTEAYIAPDVHPPLPDPAGFSVAPFAIAGSSVFMTAEIGADFSEPVEYRFIEQSGHEGGTSSEWQQSPDYTDKGLLPGLTYSYSVQMRDALGRTGTMSADLDVTTTTNHALLFESFERSADAGDITFPPYPVEMWHHQVDGSWTRDESSADTSVEIGDYGTLSGNEMRIGWGYDEVVTLYSTALVIDTNRTYYLSGKWEMDSGPFLPLGFIAGLAEFNATDGTLIQRLTPDSHVFGDTNSPVPGESGTFSLSLSPAEMAGAGITAGSYIGIFFHHDDDGVLYSEHDSLKGDVYLVDDVLLSMDTGGMFGQWMINYDVEGPLDDSDGDGLNNLSEFALGGSPVDPVRKGNIPMFGKNGDTFFYIYPRRRNCGLNYWLETATNLVFGPWIAGGYTEFPTFGNIDADFEAVTNEFPIYGDESFIRLRVSE</sequence>
<evidence type="ECO:0000256" key="3">
    <source>
        <dbReference type="ARBA" id="ARBA00022801"/>
    </source>
</evidence>
<feature type="domain" description="Sulfatase N-terminal" evidence="5">
    <location>
        <begin position="25"/>
        <end position="407"/>
    </location>
</feature>
<keyword evidence="3 6" id="KW-0378">Hydrolase</keyword>
<dbReference type="GO" id="GO:0004065">
    <property type="term" value="F:arylsulfatase activity"/>
    <property type="evidence" value="ECO:0007669"/>
    <property type="project" value="TreeGrafter"/>
</dbReference>
<dbReference type="GO" id="GO:0016740">
    <property type="term" value="F:transferase activity"/>
    <property type="evidence" value="ECO:0007669"/>
    <property type="project" value="UniProtKB-KW"/>
</dbReference>
<dbReference type="InterPro" id="IPR050738">
    <property type="entry name" value="Sulfatase"/>
</dbReference>
<accession>A0A6P1M6V9</accession>
<comment type="similarity">
    <text evidence="1">Belongs to the sulfatase family.</text>
</comment>
<dbReference type="Gene3D" id="3.40.720.10">
    <property type="entry name" value="Alkaline Phosphatase, subunit A"/>
    <property type="match status" value="1"/>
</dbReference>
<organism evidence="6 7">
    <name type="scientific">Tichowtungia aerotolerans</name>
    <dbReference type="NCBI Taxonomy" id="2697043"/>
    <lineage>
        <taxon>Bacteria</taxon>
        <taxon>Pseudomonadati</taxon>
        <taxon>Kiritimatiellota</taxon>
        <taxon>Tichowtungiia</taxon>
        <taxon>Tichowtungiales</taxon>
        <taxon>Tichowtungiaceae</taxon>
        <taxon>Tichowtungia</taxon>
    </lineage>
</organism>
<evidence type="ECO:0000259" key="5">
    <source>
        <dbReference type="Pfam" id="PF00884"/>
    </source>
</evidence>
<dbReference type="PANTHER" id="PTHR42693:SF53">
    <property type="entry name" value="ENDO-4-O-SULFATASE"/>
    <property type="match status" value="1"/>
</dbReference>
<evidence type="ECO:0000256" key="4">
    <source>
        <dbReference type="ARBA" id="ARBA00022837"/>
    </source>
</evidence>
<dbReference type="RefSeq" id="WP_160629497.1">
    <property type="nucleotide sequence ID" value="NZ_CP047593.1"/>
</dbReference>